<dbReference type="EMBL" id="JASZZN010000002">
    <property type="protein sequence ID" value="MDM4014359.1"/>
    <property type="molecule type" value="Genomic_DNA"/>
</dbReference>
<keyword evidence="3" id="KW-1185">Reference proteome</keyword>
<evidence type="ECO:0000256" key="1">
    <source>
        <dbReference type="PROSITE-ProRule" id="PRU00221"/>
    </source>
</evidence>
<dbReference type="SUPFAM" id="SSF50978">
    <property type="entry name" value="WD40 repeat-like"/>
    <property type="match status" value="1"/>
</dbReference>
<dbReference type="PROSITE" id="PS50082">
    <property type="entry name" value="WD_REPEATS_2"/>
    <property type="match status" value="2"/>
</dbReference>
<dbReference type="PANTHER" id="PTHR19879">
    <property type="entry name" value="TRANSCRIPTION INITIATION FACTOR TFIID"/>
    <property type="match status" value="1"/>
</dbReference>
<dbReference type="PROSITE" id="PS50294">
    <property type="entry name" value="WD_REPEATS_REGION"/>
    <property type="match status" value="1"/>
</dbReference>
<dbReference type="InterPro" id="IPR015943">
    <property type="entry name" value="WD40/YVTN_repeat-like_dom_sf"/>
</dbReference>
<dbReference type="Proteomes" id="UP001239462">
    <property type="component" value="Unassembled WGS sequence"/>
</dbReference>
<gene>
    <name evidence="2" type="ORF">QTN89_02875</name>
</gene>
<dbReference type="SMART" id="SM00320">
    <property type="entry name" value="WD40"/>
    <property type="match status" value="6"/>
</dbReference>
<comment type="caution">
    <text evidence="2">The sequence shown here is derived from an EMBL/GenBank/DDBJ whole genome shotgun (WGS) entry which is preliminary data.</text>
</comment>
<dbReference type="Pfam" id="PF00400">
    <property type="entry name" value="WD40"/>
    <property type="match status" value="2"/>
</dbReference>
<feature type="repeat" description="WD" evidence="1">
    <location>
        <begin position="105"/>
        <end position="137"/>
    </location>
</feature>
<dbReference type="InterPro" id="IPR001680">
    <property type="entry name" value="WD40_rpt"/>
</dbReference>
<feature type="repeat" description="WD" evidence="1">
    <location>
        <begin position="313"/>
        <end position="346"/>
    </location>
</feature>
<evidence type="ECO:0000313" key="3">
    <source>
        <dbReference type="Proteomes" id="UP001239462"/>
    </source>
</evidence>
<dbReference type="PANTHER" id="PTHR19879:SF9">
    <property type="entry name" value="TRANSCRIPTION INITIATION FACTOR TFIID SUBUNIT 5"/>
    <property type="match status" value="1"/>
</dbReference>
<proteinExistence type="predicted"/>
<keyword evidence="1" id="KW-0853">WD repeat</keyword>
<dbReference type="Gene3D" id="2.130.10.10">
    <property type="entry name" value="YVTN repeat-like/Quinoprotein amine dehydrogenase"/>
    <property type="match status" value="2"/>
</dbReference>
<protein>
    <submittedName>
        <fullName evidence="2">WD40 repeat domain-containing protein</fullName>
    </submittedName>
</protein>
<name>A0ABT7PDJ9_9BACT</name>
<reference evidence="2 3" key="1">
    <citation type="submission" date="2023-06" db="EMBL/GenBank/DDBJ databases">
        <title>Roseiconus lacunae JC819 isolated from Gulf of Mannar region, Tamil Nadu.</title>
        <authorList>
            <person name="Pk S."/>
            <person name="Ch S."/>
            <person name="Ch V.R."/>
        </authorList>
    </citation>
    <scope>NUCLEOTIDE SEQUENCE [LARGE SCALE GENOMIC DNA]</scope>
    <source>
        <strain evidence="2 3">JC819</strain>
    </source>
</reference>
<sequence length="363" mass="39193">MRRFDQASQLTLNRRQVAGLALGGTLLRHPWLAAADDATNASGASFRPQTPVSTTVRLQPVSADFDGAIIQAIAVDPAGKILAVAGDDHGIRILDAVSMRRIALLTGHSDLIQSVQFDPSGRRLVSAGNDGDLVIWDCRDWSILQRMPTSHAFAGVRFAPRGQELAAVGFTDEVFIISQQPIHSQPRVRCDCTDLRSVEYRQDGKVVAVAGRTGKLHLFQRGGYQLIDEFTIHSGRTHDMKFVGSTSILASIGEDGGLTLFDTDSKQVVRQVNVTRGKLYAICLIDEKYAAVAGSDNLISLVDIATGNLVERLTGHSGTVTSLAAIGTTLYSGGYDATLRKWQLESVLGGAERIAERDNALER</sequence>
<accession>A0ABT7PDJ9</accession>
<organism evidence="2 3">
    <name type="scientific">Roseiconus lacunae</name>
    <dbReference type="NCBI Taxonomy" id="2605694"/>
    <lineage>
        <taxon>Bacteria</taxon>
        <taxon>Pseudomonadati</taxon>
        <taxon>Planctomycetota</taxon>
        <taxon>Planctomycetia</taxon>
        <taxon>Pirellulales</taxon>
        <taxon>Pirellulaceae</taxon>
        <taxon>Roseiconus</taxon>
    </lineage>
</organism>
<dbReference type="InterPro" id="IPR036322">
    <property type="entry name" value="WD40_repeat_dom_sf"/>
</dbReference>
<dbReference type="RefSeq" id="WP_160149506.1">
    <property type="nucleotide sequence ID" value="NZ_CP141221.1"/>
</dbReference>
<evidence type="ECO:0000313" key="2">
    <source>
        <dbReference type="EMBL" id="MDM4014359.1"/>
    </source>
</evidence>